<feature type="transmembrane region" description="Helical" evidence="8">
    <location>
        <begin position="65"/>
        <end position="91"/>
    </location>
</feature>
<evidence type="ECO:0000313" key="11">
    <source>
        <dbReference type="EMBL" id="NRT56285.1"/>
    </source>
</evidence>
<dbReference type="PROSITE" id="PS50893">
    <property type="entry name" value="ABC_TRANSPORTER_2"/>
    <property type="match status" value="1"/>
</dbReference>
<dbReference type="InterPro" id="IPR017871">
    <property type="entry name" value="ABC_transporter-like_CS"/>
</dbReference>
<dbReference type="PANTHER" id="PTHR43394">
    <property type="entry name" value="ATP-DEPENDENT PERMEASE MDL1, MITOCHONDRIAL"/>
    <property type="match status" value="1"/>
</dbReference>
<feature type="transmembrane region" description="Helical" evidence="8">
    <location>
        <begin position="26"/>
        <end position="45"/>
    </location>
</feature>
<evidence type="ECO:0000256" key="5">
    <source>
        <dbReference type="ARBA" id="ARBA00022840"/>
    </source>
</evidence>
<dbReference type="EC" id="3.6.3.-" evidence="11"/>
<evidence type="ECO:0000259" key="9">
    <source>
        <dbReference type="PROSITE" id="PS50893"/>
    </source>
</evidence>
<evidence type="ECO:0000256" key="2">
    <source>
        <dbReference type="ARBA" id="ARBA00022475"/>
    </source>
</evidence>
<dbReference type="InterPro" id="IPR003593">
    <property type="entry name" value="AAA+_ATPase"/>
</dbReference>
<keyword evidence="5 11" id="KW-0067">ATP-binding</keyword>
<evidence type="ECO:0000256" key="1">
    <source>
        <dbReference type="ARBA" id="ARBA00004141"/>
    </source>
</evidence>
<dbReference type="PANTHER" id="PTHR43394:SF1">
    <property type="entry name" value="ATP-BINDING CASSETTE SUB-FAMILY B MEMBER 10, MITOCHONDRIAL"/>
    <property type="match status" value="1"/>
</dbReference>
<dbReference type="InterPro" id="IPR011527">
    <property type="entry name" value="ABC1_TM_dom"/>
</dbReference>
<organism evidence="11 12">
    <name type="scientific">Sphaerotilus uruguayifluvii</name>
    <dbReference type="NCBI Taxonomy" id="2735897"/>
    <lineage>
        <taxon>Bacteria</taxon>
        <taxon>Pseudomonadati</taxon>
        <taxon>Pseudomonadota</taxon>
        <taxon>Betaproteobacteria</taxon>
        <taxon>Burkholderiales</taxon>
        <taxon>Sphaerotilaceae</taxon>
        <taxon>Sphaerotilus</taxon>
    </lineage>
</organism>
<gene>
    <name evidence="11" type="ORF">HNQ01_002021</name>
</gene>
<dbReference type="PROSITE" id="PS00211">
    <property type="entry name" value="ABC_TRANSPORTER_1"/>
    <property type="match status" value="1"/>
</dbReference>
<dbReference type="GO" id="GO:0005524">
    <property type="term" value="F:ATP binding"/>
    <property type="evidence" value="ECO:0007669"/>
    <property type="project" value="UniProtKB-KW"/>
</dbReference>
<proteinExistence type="predicted"/>
<dbReference type="EMBL" id="JABSNM010000007">
    <property type="protein sequence ID" value="NRT56285.1"/>
    <property type="molecule type" value="Genomic_DNA"/>
</dbReference>
<name>A0ABX2G4I2_9BURK</name>
<evidence type="ECO:0000259" key="10">
    <source>
        <dbReference type="PROSITE" id="PS50929"/>
    </source>
</evidence>
<keyword evidence="2" id="KW-1003">Cell membrane</keyword>
<evidence type="ECO:0000256" key="7">
    <source>
        <dbReference type="ARBA" id="ARBA00023136"/>
    </source>
</evidence>
<dbReference type="Pfam" id="PF00664">
    <property type="entry name" value="ABC_membrane"/>
    <property type="match status" value="1"/>
</dbReference>
<dbReference type="Proteomes" id="UP001516061">
    <property type="component" value="Unassembled WGS sequence"/>
</dbReference>
<dbReference type="Pfam" id="PF00005">
    <property type="entry name" value="ABC_tran"/>
    <property type="match status" value="1"/>
</dbReference>
<dbReference type="InterPro" id="IPR003439">
    <property type="entry name" value="ABC_transporter-like_ATP-bd"/>
</dbReference>
<dbReference type="InterPro" id="IPR039421">
    <property type="entry name" value="Type_1_exporter"/>
</dbReference>
<dbReference type="RefSeq" id="WP_217427482.1">
    <property type="nucleotide sequence ID" value="NZ_JABSNM010000007.1"/>
</dbReference>
<feature type="domain" description="ABC transporter" evidence="9">
    <location>
        <begin position="345"/>
        <end position="577"/>
    </location>
</feature>
<dbReference type="GO" id="GO:0016787">
    <property type="term" value="F:hydrolase activity"/>
    <property type="evidence" value="ECO:0007669"/>
    <property type="project" value="UniProtKB-KW"/>
</dbReference>
<feature type="transmembrane region" description="Helical" evidence="8">
    <location>
        <begin position="150"/>
        <end position="183"/>
    </location>
</feature>
<keyword evidence="7 8" id="KW-0472">Membrane</keyword>
<feature type="domain" description="ABC transmembrane type-1" evidence="10">
    <location>
        <begin position="29"/>
        <end position="311"/>
    </location>
</feature>
<dbReference type="SMART" id="SM00382">
    <property type="entry name" value="AAA"/>
    <property type="match status" value="1"/>
</dbReference>
<dbReference type="CDD" id="cd18552">
    <property type="entry name" value="ABC_6TM_MsbA_like"/>
    <property type="match status" value="1"/>
</dbReference>
<dbReference type="PROSITE" id="PS50929">
    <property type="entry name" value="ABC_TM1F"/>
    <property type="match status" value="1"/>
</dbReference>
<evidence type="ECO:0000256" key="3">
    <source>
        <dbReference type="ARBA" id="ARBA00022692"/>
    </source>
</evidence>
<evidence type="ECO:0000256" key="6">
    <source>
        <dbReference type="ARBA" id="ARBA00022989"/>
    </source>
</evidence>
<comment type="subcellular location">
    <subcellularLocation>
        <location evidence="1">Membrane</location>
        <topology evidence="1">Multi-pass membrane protein</topology>
    </subcellularLocation>
</comment>
<keyword evidence="12" id="KW-1185">Reference proteome</keyword>
<keyword evidence="11" id="KW-0378">Hydrolase</keyword>
<keyword evidence="3 8" id="KW-0812">Transmembrane</keyword>
<sequence>MTTETPEINHRATLRRLLTYVARHRVRFIASIVALLMTSAIEPAIPALFKKLLDSGFQAADSFPIWMVPAVVILLFAVRGLTTFSGTYLMTDASSRVIYDVRQDLMRSLLKVDAKVFGWLTPGLAVNKIISDPQGSITSLSANTNSLLRSASTFLFLLGYLFYLNFQLTILSMVTVPLLIVLVRRLHKRVSKVGGLEYESQQRLVNIVDDAARAWRIVRTFDAAGFEQQRFEREAWNLRRLLVKRTATSALLTPATQVVSALAVSIILSLALWQARNGQASVGDFVAFLTALLMTISPLKQLTDVSQSFVHSLIGLRGAFELIDAPEEPDPGTRELPACRGDIDVRALEVRYPDSPRAAIDGVSMAIRPGQTVAFVGASGAGKTTMVSTLLGFVQPTGGDILIDGVSIQDIRRPSLRRHFAVVSQDIVLFDGSIAANVTYAQPRDDARVEACLRAANLWSFVEQQPDGMEAAIGVNGSRLSGGQRQRLAIARALYKDSAVWIFDEATSALDAESERVVQQSIEQLSGDKTIILIAHRLSTVRRADRIFVFEDGRVVESGTHAELVLQGGRYAAMVRSQDVTIDVHP</sequence>
<evidence type="ECO:0000256" key="8">
    <source>
        <dbReference type="SAM" id="Phobius"/>
    </source>
</evidence>
<reference evidence="11 12" key="1">
    <citation type="submission" date="2020-05" db="EMBL/GenBank/DDBJ databases">
        <title>Genomic Encyclopedia of Type Strains, Phase IV (KMG-V): Genome sequencing to study the core and pangenomes of soil and plant-associated prokaryotes.</title>
        <authorList>
            <person name="Whitman W."/>
        </authorList>
    </citation>
    <scope>NUCLEOTIDE SEQUENCE [LARGE SCALE GENOMIC DNA]</scope>
    <source>
        <strain evidence="11 12">C29</strain>
    </source>
</reference>
<keyword evidence="4" id="KW-0547">Nucleotide-binding</keyword>
<accession>A0ABX2G4I2</accession>
<comment type="caution">
    <text evidence="11">The sequence shown here is derived from an EMBL/GenBank/DDBJ whole genome shotgun (WGS) entry which is preliminary data.</text>
</comment>
<keyword evidence="6 8" id="KW-1133">Transmembrane helix</keyword>
<evidence type="ECO:0000313" key="12">
    <source>
        <dbReference type="Proteomes" id="UP001516061"/>
    </source>
</evidence>
<protein>
    <submittedName>
        <fullName evidence="11">Subfamily B ATP-binding cassette protein MsbA</fullName>
        <ecNumber evidence="11">3.6.3.-</ecNumber>
    </submittedName>
</protein>
<evidence type="ECO:0000256" key="4">
    <source>
        <dbReference type="ARBA" id="ARBA00022741"/>
    </source>
</evidence>